<proteinExistence type="predicted"/>
<evidence type="ECO:0000313" key="2">
    <source>
        <dbReference type="EMBL" id="QLI73973.1"/>
    </source>
</evidence>
<evidence type="ECO:0000259" key="1">
    <source>
        <dbReference type="Pfam" id="PF13391"/>
    </source>
</evidence>
<dbReference type="InterPro" id="IPR003615">
    <property type="entry name" value="HNH_nuc"/>
</dbReference>
<dbReference type="AlphaFoldDB" id="A0A7D5V4U5"/>
<protein>
    <recommendedName>
        <fullName evidence="1">HNH nuclease domain-containing protein</fullName>
    </recommendedName>
</protein>
<gene>
    <name evidence="2" type="ORF">G6M90_00g099530</name>
</gene>
<accession>A0A7D5V4U5</accession>
<evidence type="ECO:0000313" key="3">
    <source>
        <dbReference type="Proteomes" id="UP000510686"/>
    </source>
</evidence>
<dbReference type="EMBL" id="CP058937">
    <property type="protein sequence ID" value="QLI73973.1"/>
    <property type="molecule type" value="Genomic_DNA"/>
</dbReference>
<dbReference type="OrthoDB" id="2104739at2759"/>
<organism evidence="2 3">
    <name type="scientific">Metarhizium brunneum</name>
    <dbReference type="NCBI Taxonomy" id="500148"/>
    <lineage>
        <taxon>Eukaryota</taxon>
        <taxon>Fungi</taxon>
        <taxon>Dikarya</taxon>
        <taxon>Ascomycota</taxon>
        <taxon>Pezizomycotina</taxon>
        <taxon>Sordariomycetes</taxon>
        <taxon>Hypocreomycetidae</taxon>
        <taxon>Hypocreales</taxon>
        <taxon>Clavicipitaceae</taxon>
        <taxon>Metarhizium</taxon>
    </lineage>
</organism>
<keyword evidence="3" id="KW-1185">Reference proteome</keyword>
<dbReference type="GeneID" id="26240818"/>
<sequence>MASAHHRHQNSLEGILDFSSSPPLREDERALAESRFRQIIEHYEAYERPPPNTRYNRIELIRSTYNFARSGESKDNVLRAFFSAVGLPMKEPGDVDFSAKEIEDDILAKLTGFADYLIDNFFLPLKASTRRTPQPSPAFHSATQSTQAGGQTFIGTMARLKTLRGDCLQRDRHRCVISRNFDQNEAVKRWNTSRADAVDDDGHALHDGVIEPLEVAHILPHSLVKANVDLELNDTREAALKILNMFDDGVTHLIEGPDIDRPRNALTLTHKLCLFFGDFQMYFEPVHGEPNTYRIDTFLPGSFLDNLLPVTRTLFLTESRGIEPPMPRLLAIHYAIAHILHLSAAGPYIDKILEDAAEQDVRADGSFPLGQLVQLKMEGLLGDIGA</sequence>
<dbReference type="KEGG" id="mbrn:26240818"/>
<dbReference type="Pfam" id="PF13391">
    <property type="entry name" value="HNH_2"/>
    <property type="match status" value="1"/>
</dbReference>
<reference evidence="2 3" key="1">
    <citation type="submission" date="2020-07" db="EMBL/GenBank/DDBJ databases">
        <title>Telomere length de novo assembly of all 7 chromosomes of the fungus, Metarhizium brunneum, using a novel assembly pipeline.</title>
        <authorList>
            <person name="Saud z."/>
            <person name="Kortsinoglou A."/>
            <person name="Kouvelis V.N."/>
            <person name="Butt T.M."/>
        </authorList>
    </citation>
    <scope>NUCLEOTIDE SEQUENCE [LARGE SCALE GENOMIC DNA]</scope>
    <source>
        <strain evidence="2 3">4556</strain>
    </source>
</reference>
<dbReference type="Proteomes" id="UP000510686">
    <property type="component" value="Chromosome 6"/>
</dbReference>
<feature type="domain" description="HNH nuclease" evidence="1">
    <location>
        <begin position="206"/>
        <end position="283"/>
    </location>
</feature>
<name>A0A7D5V4U5_9HYPO</name>
<dbReference type="RefSeq" id="XP_014546395.1">
    <property type="nucleotide sequence ID" value="XM_014690909.1"/>
</dbReference>